<keyword evidence="2" id="KW-0378">Hydrolase</keyword>
<feature type="domain" description="Calcineurin-like phosphoesterase" evidence="5">
    <location>
        <begin position="1"/>
        <end position="195"/>
    </location>
</feature>
<proteinExistence type="inferred from homology"/>
<dbReference type="EMBL" id="JBHRTR010000023">
    <property type="protein sequence ID" value="MFC3227532.1"/>
    <property type="molecule type" value="Genomic_DNA"/>
</dbReference>
<reference evidence="7" key="1">
    <citation type="journal article" date="2019" name="Int. J. Syst. Evol. Microbiol.">
        <title>The Global Catalogue of Microorganisms (GCM) 10K type strain sequencing project: providing services to taxonomists for standard genome sequencing and annotation.</title>
        <authorList>
            <consortium name="The Broad Institute Genomics Platform"/>
            <consortium name="The Broad Institute Genome Sequencing Center for Infectious Disease"/>
            <person name="Wu L."/>
            <person name="Ma J."/>
        </authorList>
    </citation>
    <scope>NUCLEOTIDE SEQUENCE [LARGE SCALE GENOMIC DNA]</scope>
    <source>
        <strain evidence="7">KCTC 42964</strain>
    </source>
</reference>
<dbReference type="Gene3D" id="3.60.21.10">
    <property type="match status" value="1"/>
</dbReference>
<dbReference type="InterPro" id="IPR029052">
    <property type="entry name" value="Metallo-depent_PP-like"/>
</dbReference>
<comment type="caution">
    <text evidence="6">The sequence shown here is derived from an EMBL/GenBank/DDBJ whole genome shotgun (WGS) entry which is preliminary data.</text>
</comment>
<dbReference type="PANTHER" id="PTHR42988:SF2">
    <property type="entry name" value="CYCLIC NUCLEOTIDE PHOSPHODIESTERASE CBUA0032-RELATED"/>
    <property type="match status" value="1"/>
</dbReference>
<dbReference type="SUPFAM" id="SSF56300">
    <property type="entry name" value="Metallo-dependent phosphatases"/>
    <property type="match status" value="1"/>
</dbReference>
<dbReference type="Pfam" id="PF00149">
    <property type="entry name" value="Metallophos"/>
    <property type="match status" value="1"/>
</dbReference>
<gene>
    <name evidence="6" type="ORF">ACFOGJ_09840</name>
</gene>
<evidence type="ECO:0000313" key="7">
    <source>
        <dbReference type="Proteomes" id="UP001595528"/>
    </source>
</evidence>
<keyword evidence="1" id="KW-0479">Metal-binding</keyword>
<keyword evidence="3" id="KW-0408">Iron</keyword>
<name>A0ABV7KYZ2_9PROT</name>
<keyword evidence="7" id="KW-1185">Reference proteome</keyword>
<evidence type="ECO:0000256" key="2">
    <source>
        <dbReference type="ARBA" id="ARBA00022801"/>
    </source>
</evidence>
<evidence type="ECO:0000259" key="5">
    <source>
        <dbReference type="Pfam" id="PF00149"/>
    </source>
</evidence>
<dbReference type="InterPro" id="IPR026575">
    <property type="entry name" value="GpdQ/CpdA-like"/>
</dbReference>
<sequence length="279" mass="31161">MKLIHLTDTHFVKRGERLYGLDPQERLVACIADINRHHADADHCIITGDLTHWGEAEAYALLRDCLTGLVPPVTLVIGNHDHRPTLLRHFPTVPVDPHGYVQQAFDTPEGRFLVLDTNEPGSHAGWYCERRQEWLARQLSESDGAIFLFMHHPPFDIGIRPLDRIGLRQAADFQEIVEPFAHRIRHLFFGHVHRPVGGSWLGIPVSTVRATNHQCWLDFDAAGDGDIAGSHEPPAYAVVLVDADRVIVHPHDFLYAGPRFGLGERAVADSRGAPLPAAE</sequence>
<evidence type="ECO:0000256" key="4">
    <source>
        <dbReference type="ARBA" id="ARBA00025742"/>
    </source>
</evidence>
<comment type="similarity">
    <text evidence="4">Belongs to the cyclic nucleotide phosphodiesterase class-III family.</text>
</comment>
<dbReference type="CDD" id="cd07402">
    <property type="entry name" value="MPP_GpdQ"/>
    <property type="match status" value="1"/>
</dbReference>
<dbReference type="RefSeq" id="WP_379899759.1">
    <property type="nucleotide sequence ID" value="NZ_JBHRTR010000023.1"/>
</dbReference>
<protein>
    <submittedName>
        <fullName evidence="6">Phosphodiesterase</fullName>
    </submittedName>
</protein>
<evidence type="ECO:0000313" key="6">
    <source>
        <dbReference type="EMBL" id="MFC3227532.1"/>
    </source>
</evidence>
<dbReference type="PANTHER" id="PTHR42988">
    <property type="entry name" value="PHOSPHOHYDROLASE"/>
    <property type="match status" value="1"/>
</dbReference>
<evidence type="ECO:0000256" key="3">
    <source>
        <dbReference type="ARBA" id="ARBA00023004"/>
    </source>
</evidence>
<dbReference type="Proteomes" id="UP001595528">
    <property type="component" value="Unassembled WGS sequence"/>
</dbReference>
<organism evidence="6 7">
    <name type="scientific">Marinibaculum pumilum</name>
    <dbReference type="NCBI Taxonomy" id="1766165"/>
    <lineage>
        <taxon>Bacteria</taxon>
        <taxon>Pseudomonadati</taxon>
        <taxon>Pseudomonadota</taxon>
        <taxon>Alphaproteobacteria</taxon>
        <taxon>Rhodospirillales</taxon>
        <taxon>Rhodospirillaceae</taxon>
        <taxon>Marinibaculum</taxon>
    </lineage>
</organism>
<evidence type="ECO:0000256" key="1">
    <source>
        <dbReference type="ARBA" id="ARBA00022723"/>
    </source>
</evidence>
<dbReference type="InterPro" id="IPR004843">
    <property type="entry name" value="Calcineurin-like_PHP"/>
</dbReference>
<dbReference type="InterPro" id="IPR050884">
    <property type="entry name" value="CNP_phosphodiesterase-III"/>
</dbReference>
<accession>A0ABV7KYZ2</accession>